<dbReference type="PANTHER" id="PTHR12645:SF0">
    <property type="entry name" value="FAD-LINKED SULFHYDRYL OXIDASE ALR"/>
    <property type="match status" value="1"/>
</dbReference>
<evidence type="ECO:0000313" key="9">
    <source>
        <dbReference type="EMBL" id="GMM50714.1"/>
    </source>
</evidence>
<keyword evidence="3 6" id="KW-0274">FAD</keyword>
<proteinExistence type="predicted"/>
<organism evidence="9 10">
    <name type="scientific">Starmerella bacillaris</name>
    <name type="common">Yeast</name>
    <name type="synonym">Candida zemplinina</name>
    <dbReference type="NCBI Taxonomy" id="1247836"/>
    <lineage>
        <taxon>Eukaryota</taxon>
        <taxon>Fungi</taxon>
        <taxon>Dikarya</taxon>
        <taxon>Ascomycota</taxon>
        <taxon>Saccharomycotina</taxon>
        <taxon>Dipodascomycetes</taxon>
        <taxon>Dipodascales</taxon>
        <taxon>Trichomonascaceae</taxon>
        <taxon>Starmerella</taxon>
    </lineage>
</organism>
<dbReference type="PANTHER" id="PTHR12645">
    <property type="entry name" value="ALR/ERV"/>
    <property type="match status" value="1"/>
</dbReference>
<comment type="catalytic activity">
    <reaction evidence="6">
        <text>2 R'C(R)SH + O2 = R'C(R)S-S(R)CR' + H2O2</text>
        <dbReference type="Rhea" id="RHEA:17357"/>
        <dbReference type="ChEBI" id="CHEBI:15379"/>
        <dbReference type="ChEBI" id="CHEBI:16240"/>
        <dbReference type="ChEBI" id="CHEBI:16520"/>
        <dbReference type="ChEBI" id="CHEBI:17412"/>
        <dbReference type="EC" id="1.8.3.2"/>
    </reaction>
</comment>
<dbReference type="Gene3D" id="1.20.120.310">
    <property type="entry name" value="ERV/ALR sulfhydryl oxidase domain"/>
    <property type="match status" value="1"/>
</dbReference>
<name>A0AAV5RGT1_STABA</name>
<dbReference type="Gene3D" id="4.10.320.60">
    <property type="match status" value="1"/>
</dbReference>
<accession>A0AAV5RGT1</accession>
<dbReference type="PROSITE" id="PS51324">
    <property type="entry name" value="ERV_ALR"/>
    <property type="match status" value="1"/>
</dbReference>
<dbReference type="InterPro" id="IPR039799">
    <property type="entry name" value="ALR/ERV"/>
</dbReference>
<comment type="cofactor">
    <cofactor evidence="1 6">
        <name>FAD</name>
        <dbReference type="ChEBI" id="CHEBI:57692"/>
    </cofactor>
</comment>
<evidence type="ECO:0000256" key="3">
    <source>
        <dbReference type="ARBA" id="ARBA00022827"/>
    </source>
</evidence>
<protein>
    <recommendedName>
        <fullName evidence="6">Sulfhydryl oxidase</fullName>
        <ecNumber evidence="6">1.8.3.2</ecNumber>
    </recommendedName>
</protein>
<reference evidence="9 10" key="1">
    <citation type="journal article" date="2023" name="Elife">
        <title>Identification of key yeast species and microbe-microbe interactions impacting larval growth of Drosophila in the wild.</title>
        <authorList>
            <person name="Mure A."/>
            <person name="Sugiura Y."/>
            <person name="Maeda R."/>
            <person name="Honda K."/>
            <person name="Sakurai N."/>
            <person name="Takahashi Y."/>
            <person name="Watada M."/>
            <person name="Katoh T."/>
            <person name="Gotoh A."/>
            <person name="Gotoh Y."/>
            <person name="Taniguchi I."/>
            <person name="Nakamura K."/>
            <person name="Hayashi T."/>
            <person name="Katayama T."/>
            <person name="Uemura T."/>
            <person name="Hattori Y."/>
        </authorList>
    </citation>
    <scope>NUCLEOTIDE SEQUENCE [LARGE SCALE GENOMIC DNA]</scope>
    <source>
        <strain evidence="9 10">SB-73</strain>
    </source>
</reference>
<dbReference type="EC" id="1.8.3.2" evidence="6"/>
<keyword evidence="4 6" id="KW-0560">Oxidoreductase</keyword>
<evidence type="ECO:0000259" key="8">
    <source>
        <dbReference type="PROSITE" id="PS51324"/>
    </source>
</evidence>
<feature type="region of interest" description="Disordered" evidence="7">
    <location>
        <begin position="27"/>
        <end position="48"/>
    </location>
</feature>
<feature type="domain" description="ERV/ALR sulfhydryl oxidase" evidence="8">
    <location>
        <begin position="38"/>
        <end position="138"/>
    </location>
</feature>
<evidence type="ECO:0000256" key="2">
    <source>
        <dbReference type="ARBA" id="ARBA00022630"/>
    </source>
</evidence>
<keyword evidence="10" id="KW-1185">Reference proteome</keyword>
<keyword evidence="5" id="KW-1015">Disulfide bond</keyword>
<dbReference type="GO" id="GO:0005739">
    <property type="term" value="C:mitochondrion"/>
    <property type="evidence" value="ECO:0007669"/>
    <property type="project" value="TreeGrafter"/>
</dbReference>
<evidence type="ECO:0000256" key="1">
    <source>
        <dbReference type="ARBA" id="ARBA00001974"/>
    </source>
</evidence>
<dbReference type="InterPro" id="IPR017905">
    <property type="entry name" value="ERV/ALR_sulphydryl_oxidase"/>
</dbReference>
<sequence length="150" mass="17146">MVVLDEDGKPCKVCDTLESFQSSMAPSKSKTIFGSDQEPPTGKELGNGTWTMLHSTAANFPLKPTDENKQDMRNLLTSISHLFPCRPCGKDFEAYLKRNSPNVEGREELSLWLCDAHNAVNKKLGKQQFDCKYWKARWREGWAEYLKDQK</sequence>
<evidence type="ECO:0000256" key="6">
    <source>
        <dbReference type="RuleBase" id="RU371123"/>
    </source>
</evidence>
<dbReference type="Pfam" id="PF04777">
    <property type="entry name" value="Evr1_Alr"/>
    <property type="match status" value="1"/>
</dbReference>
<evidence type="ECO:0000256" key="5">
    <source>
        <dbReference type="ARBA" id="ARBA00023157"/>
    </source>
</evidence>
<evidence type="ECO:0000256" key="4">
    <source>
        <dbReference type="ARBA" id="ARBA00023002"/>
    </source>
</evidence>
<keyword evidence="2 6" id="KW-0285">Flavoprotein</keyword>
<evidence type="ECO:0000256" key="7">
    <source>
        <dbReference type="SAM" id="MobiDB-lite"/>
    </source>
</evidence>
<dbReference type="AlphaFoldDB" id="A0AAV5RGT1"/>
<dbReference type="GO" id="GO:0050660">
    <property type="term" value="F:flavin adenine dinucleotide binding"/>
    <property type="evidence" value="ECO:0007669"/>
    <property type="project" value="TreeGrafter"/>
</dbReference>
<gene>
    <name evidence="9" type="ORF">DASB73_016720</name>
</gene>
<dbReference type="Proteomes" id="UP001362899">
    <property type="component" value="Unassembled WGS sequence"/>
</dbReference>
<dbReference type="GO" id="GO:0016971">
    <property type="term" value="F:flavin-dependent sulfhydryl oxidase activity"/>
    <property type="evidence" value="ECO:0007669"/>
    <property type="project" value="InterPro"/>
</dbReference>
<dbReference type="EMBL" id="BTGC01000003">
    <property type="protein sequence ID" value="GMM50714.1"/>
    <property type="molecule type" value="Genomic_DNA"/>
</dbReference>
<dbReference type="SUPFAM" id="SSF69000">
    <property type="entry name" value="FAD-dependent thiol oxidase"/>
    <property type="match status" value="1"/>
</dbReference>
<comment type="caution">
    <text evidence="9">The sequence shown here is derived from an EMBL/GenBank/DDBJ whole genome shotgun (WGS) entry which is preliminary data.</text>
</comment>
<dbReference type="InterPro" id="IPR036774">
    <property type="entry name" value="ERV/ALR_sulphydryl_oxid_sf"/>
</dbReference>
<evidence type="ECO:0000313" key="10">
    <source>
        <dbReference type="Proteomes" id="UP001362899"/>
    </source>
</evidence>